<feature type="non-terminal residue" evidence="1">
    <location>
        <position position="74"/>
    </location>
</feature>
<reference evidence="1 2" key="1">
    <citation type="submission" date="2023-05" db="EMBL/GenBank/DDBJ databases">
        <title>B98-5 Cell Line De Novo Hybrid Assembly: An Optical Mapping Approach.</title>
        <authorList>
            <person name="Kananen K."/>
            <person name="Auerbach J.A."/>
            <person name="Kautto E."/>
            <person name="Blachly J.S."/>
        </authorList>
    </citation>
    <scope>NUCLEOTIDE SEQUENCE [LARGE SCALE GENOMIC DNA]</scope>
    <source>
        <strain evidence="1">B95-8</strain>
        <tissue evidence="1">Cell line</tissue>
    </source>
</reference>
<comment type="caution">
    <text evidence="1">The sequence shown here is derived from an EMBL/GenBank/DDBJ whole genome shotgun (WGS) entry which is preliminary data.</text>
</comment>
<name>A0ABQ9UN86_SAGOE</name>
<dbReference type="Proteomes" id="UP001266305">
    <property type="component" value="Unassembled WGS sequence"/>
</dbReference>
<accession>A0ABQ9UN86</accession>
<organism evidence="1 2">
    <name type="scientific">Saguinus oedipus</name>
    <name type="common">Cotton-top tamarin</name>
    <name type="synonym">Oedipomidas oedipus</name>
    <dbReference type="NCBI Taxonomy" id="9490"/>
    <lineage>
        <taxon>Eukaryota</taxon>
        <taxon>Metazoa</taxon>
        <taxon>Chordata</taxon>
        <taxon>Craniata</taxon>
        <taxon>Vertebrata</taxon>
        <taxon>Euteleostomi</taxon>
        <taxon>Mammalia</taxon>
        <taxon>Eutheria</taxon>
        <taxon>Euarchontoglires</taxon>
        <taxon>Primates</taxon>
        <taxon>Haplorrhini</taxon>
        <taxon>Platyrrhini</taxon>
        <taxon>Cebidae</taxon>
        <taxon>Callitrichinae</taxon>
        <taxon>Saguinus</taxon>
    </lineage>
</organism>
<proteinExistence type="predicted"/>
<sequence>RQAGERRVFVEAEAVKTKAHSHAGPLREPSQGPCMRVGFLPLPGEAGRVNIRNYCPENCRQRPLETNEAATFNG</sequence>
<protein>
    <submittedName>
        <fullName evidence="1">Uncharacterized protein</fullName>
    </submittedName>
</protein>
<evidence type="ECO:0000313" key="1">
    <source>
        <dbReference type="EMBL" id="KAK2098519.1"/>
    </source>
</evidence>
<keyword evidence="2" id="KW-1185">Reference proteome</keyword>
<evidence type="ECO:0000313" key="2">
    <source>
        <dbReference type="Proteomes" id="UP001266305"/>
    </source>
</evidence>
<dbReference type="EMBL" id="JASSZA010000011">
    <property type="protein sequence ID" value="KAK2098519.1"/>
    <property type="molecule type" value="Genomic_DNA"/>
</dbReference>
<gene>
    <name evidence="1" type="ORF">P7K49_023970</name>
</gene>
<feature type="non-terminal residue" evidence="1">
    <location>
        <position position="1"/>
    </location>
</feature>